<name>A0ABV0BEP5_9SPHN</name>
<keyword evidence="2" id="KW-0812">Transmembrane</keyword>
<evidence type="ECO:0000256" key="1">
    <source>
        <dbReference type="SAM" id="MobiDB-lite"/>
    </source>
</evidence>
<keyword evidence="2" id="KW-0472">Membrane</keyword>
<accession>A0ABV0BEP5</accession>
<feature type="transmembrane region" description="Helical" evidence="2">
    <location>
        <begin position="12"/>
        <end position="31"/>
    </location>
</feature>
<proteinExistence type="predicted"/>
<feature type="region of interest" description="Disordered" evidence="1">
    <location>
        <begin position="247"/>
        <end position="282"/>
    </location>
</feature>
<gene>
    <name evidence="3" type="ORF">TPR58_21255</name>
</gene>
<protein>
    <submittedName>
        <fullName evidence="3">TIGR04222 domain-containing membrane protein</fullName>
    </submittedName>
</protein>
<keyword evidence="2" id="KW-1133">Transmembrane helix</keyword>
<dbReference type="EMBL" id="JBDIZK010000016">
    <property type="protein sequence ID" value="MEN3749715.1"/>
    <property type="molecule type" value="Genomic_DNA"/>
</dbReference>
<evidence type="ECO:0000313" key="4">
    <source>
        <dbReference type="Proteomes" id="UP001427805"/>
    </source>
</evidence>
<comment type="caution">
    <text evidence="3">The sequence shown here is derived from an EMBL/GenBank/DDBJ whole genome shotgun (WGS) entry which is preliminary data.</text>
</comment>
<dbReference type="NCBIfam" id="TIGR04222">
    <property type="entry name" value="near_uncomplex"/>
    <property type="match status" value="1"/>
</dbReference>
<evidence type="ECO:0000313" key="3">
    <source>
        <dbReference type="EMBL" id="MEN3749715.1"/>
    </source>
</evidence>
<reference evidence="3 4" key="1">
    <citation type="submission" date="2024-05" db="EMBL/GenBank/DDBJ databases">
        <title>Sphingomonas sp. HF-S3 16S ribosomal RNA gene Genome sequencing and assembly.</title>
        <authorList>
            <person name="Lee H."/>
        </authorList>
    </citation>
    <scope>NUCLEOTIDE SEQUENCE [LARGE SCALE GENOMIC DNA]</scope>
    <source>
        <strain evidence="3 4">HF-S3</strain>
    </source>
</reference>
<dbReference type="RefSeq" id="WP_346248761.1">
    <property type="nucleotide sequence ID" value="NZ_JBDIZK010000016.1"/>
</dbReference>
<feature type="compositionally biased region" description="Gly residues" evidence="1">
    <location>
        <begin position="261"/>
        <end position="282"/>
    </location>
</feature>
<sequence length="282" mass="29955">MSYGPFDWTGGPFLILYCSLLLLVLYAGLAIPARLRPHGSAVTVTDPDELAYLAGGTRRFEDSVMARLFAAHAITLETGGKFQPDPRHPARSDAERSVLAVGGPAKWRAIAAALEPHAWPVRQRLIRGGKLMTERSVLALRFWQTAPYILLLVFGAIKWEVGTARERPVGYLTVLLVVTAILSLIRFCVVDRRTRAGKAVIDEARSRLDRLRRAPTRDETGLAVALFGTTVLTATIWGDYHRMRTDNGGSGDGGTSSSDGGSSGDSGGGGGCGGGGCGGCGS</sequence>
<feature type="transmembrane region" description="Helical" evidence="2">
    <location>
        <begin position="169"/>
        <end position="189"/>
    </location>
</feature>
<dbReference type="Proteomes" id="UP001427805">
    <property type="component" value="Unassembled WGS sequence"/>
</dbReference>
<feature type="transmembrane region" description="Helical" evidence="2">
    <location>
        <begin position="137"/>
        <end position="157"/>
    </location>
</feature>
<dbReference type="InterPro" id="IPR026467">
    <property type="entry name" value="Ser/Gly_Cys_C_dom"/>
</dbReference>
<keyword evidence="4" id="KW-1185">Reference proteome</keyword>
<organism evidence="3 4">
    <name type="scientific">Sphingomonas rustica</name>
    <dbReference type="NCBI Taxonomy" id="3103142"/>
    <lineage>
        <taxon>Bacteria</taxon>
        <taxon>Pseudomonadati</taxon>
        <taxon>Pseudomonadota</taxon>
        <taxon>Alphaproteobacteria</taxon>
        <taxon>Sphingomonadales</taxon>
        <taxon>Sphingomonadaceae</taxon>
        <taxon>Sphingomonas</taxon>
    </lineage>
</organism>
<feature type="transmembrane region" description="Helical" evidence="2">
    <location>
        <begin position="220"/>
        <end position="238"/>
    </location>
</feature>
<evidence type="ECO:0000256" key="2">
    <source>
        <dbReference type="SAM" id="Phobius"/>
    </source>
</evidence>